<accession>A0A9P0HEP7</accession>
<dbReference type="EMBL" id="OV725081">
    <property type="protein sequence ID" value="CAH1401010.1"/>
    <property type="molecule type" value="Genomic_DNA"/>
</dbReference>
<gene>
    <name evidence="2" type="ORF">NEZAVI_LOCUS10122</name>
</gene>
<name>A0A9P0HEP7_NEZVI</name>
<feature type="compositionally biased region" description="Polar residues" evidence="1">
    <location>
        <begin position="46"/>
        <end position="60"/>
    </location>
</feature>
<reference evidence="2" key="1">
    <citation type="submission" date="2022-01" db="EMBL/GenBank/DDBJ databases">
        <authorList>
            <person name="King R."/>
        </authorList>
    </citation>
    <scope>NUCLEOTIDE SEQUENCE</scope>
</reference>
<evidence type="ECO:0000313" key="2">
    <source>
        <dbReference type="EMBL" id="CAH1401010.1"/>
    </source>
</evidence>
<feature type="region of interest" description="Disordered" evidence="1">
    <location>
        <begin position="46"/>
        <end position="66"/>
    </location>
</feature>
<dbReference type="Proteomes" id="UP001152798">
    <property type="component" value="Chromosome 5"/>
</dbReference>
<evidence type="ECO:0000313" key="3">
    <source>
        <dbReference type="Proteomes" id="UP001152798"/>
    </source>
</evidence>
<proteinExistence type="predicted"/>
<keyword evidence="3" id="KW-1185">Reference proteome</keyword>
<protein>
    <submittedName>
        <fullName evidence="2">Uncharacterized protein</fullName>
    </submittedName>
</protein>
<evidence type="ECO:0000256" key="1">
    <source>
        <dbReference type="SAM" id="MobiDB-lite"/>
    </source>
</evidence>
<sequence length="66" mass="7100">MRVGMGQWNWIGNGNLISLWNGTELFQRLRIIDTAGSIRNGGTVGKSFQTCSNSVPTGSIRSGEDG</sequence>
<organism evidence="2 3">
    <name type="scientific">Nezara viridula</name>
    <name type="common">Southern green stink bug</name>
    <name type="synonym">Cimex viridulus</name>
    <dbReference type="NCBI Taxonomy" id="85310"/>
    <lineage>
        <taxon>Eukaryota</taxon>
        <taxon>Metazoa</taxon>
        <taxon>Ecdysozoa</taxon>
        <taxon>Arthropoda</taxon>
        <taxon>Hexapoda</taxon>
        <taxon>Insecta</taxon>
        <taxon>Pterygota</taxon>
        <taxon>Neoptera</taxon>
        <taxon>Paraneoptera</taxon>
        <taxon>Hemiptera</taxon>
        <taxon>Heteroptera</taxon>
        <taxon>Panheteroptera</taxon>
        <taxon>Pentatomomorpha</taxon>
        <taxon>Pentatomoidea</taxon>
        <taxon>Pentatomidae</taxon>
        <taxon>Pentatominae</taxon>
        <taxon>Nezara</taxon>
    </lineage>
</organism>
<dbReference type="AlphaFoldDB" id="A0A9P0HEP7"/>